<proteinExistence type="predicted"/>
<protein>
    <submittedName>
        <fullName evidence="1">Uncharacterized protein</fullName>
    </submittedName>
</protein>
<dbReference type="OrthoDB" id="10003291at2759"/>
<dbReference type="InterPro" id="IPR002591">
    <property type="entry name" value="Phosphodiest/P_Trfase"/>
</dbReference>
<evidence type="ECO:0000313" key="1">
    <source>
        <dbReference type="EMBL" id="CAF1343138.1"/>
    </source>
</evidence>
<organism evidence="1 3">
    <name type="scientific">Didymodactylos carnosus</name>
    <dbReference type="NCBI Taxonomy" id="1234261"/>
    <lineage>
        <taxon>Eukaryota</taxon>
        <taxon>Metazoa</taxon>
        <taxon>Spiralia</taxon>
        <taxon>Gnathifera</taxon>
        <taxon>Rotifera</taxon>
        <taxon>Eurotatoria</taxon>
        <taxon>Bdelloidea</taxon>
        <taxon>Philodinida</taxon>
        <taxon>Philodinidae</taxon>
        <taxon>Didymodactylos</taxon>
    </lineage>
</organism>
<dbReference type="SUPFAM" id="SSF53649">
    <property type="entry name" value="Alkaline phosphatase-like"/>
    <property type="match status" value="1"/>
</dbReference>
<dbReference type="InterPro" id="IPR017850">
    <property type="entry name" value="Alkaline_phosphatase_core_sf"/>
</dbReference>
<evidence type="ECO:0000313" key="2">
    <source>
        <dbReference type="EMBL" id="CAF4206474.1"/>
    </source>
</evidence>
<keyword evidence="3" id="KW-1185">Reference proteome</keyword>
<dbReference type="EMBL" id="CAJNOQ010014514">
    <property type="protein sequence ID" value="CAF1343138.1"/>
    <property type="molecule type" value="Genomic_DNA"/>
</dbReference>
<dbReference type="Gene3D" id="3.40.720.10">
    <property type="entry name" value="Alkaline Phosphatase, subunit A"/>
    <property type="match status" value="1"/>
</dbReference>
<reference evidence="1" key="1">
    <citation type="submission" date="2021-02" db="EMBL/GenBank/DDBJ databases">
        <authorList>
            <person name="Nowell W R."/>
        </authorList>
    </citation>
    <scope>NUCLEOTIDE SEQUENCE</scope>
</reference>
<accession>A0A815GPY8</accession>
<dbReference type="Proteomes" id="UP000681722">
    <property type="component" value="Unassembled WGS sequence"/>
</dbReference>
<dbReference type="Pfam" id="PF01663">
    <property type="entry name" value="Phosphodiest"/>
    <property type="match status" value="1"/>
</dbReference>
<sequence>MSLLTGTWGNKHHVVDNEVREPNYHYKNIFRLVKERQPETKIGIFSTWTDNRVKLIGERLLVAGNITFDYKFDGYELDEIAYPHDVGKYYIYNIDQRVVNEASRCIKMNAPDLSWVYLEYTDDVGHFSGDSEQLNQAVTSADKQIGQISEAIDYRMKYYKEDWLIIITTDHGRDPITGHNHGGQSERERTTWIVTNSKQTNIYFHHFQPGIVDIFPTIIRFMGLTVPVESMRELDGVPLIGLVSLTKPEINLNGDRLEVSWRVLDYNGHVKIWLSTTNLFQYGLTDKYHLIRIIPVDKKMAVIDIKAYPSQFYKIVLQGQHNTVNRWIFR</sequence>
<evidence type="ECO:0000313" key="3">
    <source>
        <dbReference type="Proteomes" id="UP000663829"/>
    </source>
</evidence>
<gene>
    <name evidence="1" type="ORF">GPM918_LOCUS30533</name>
    <name evidence="2" type="ORF">SRO942_LOCUS31153</name>
</gene>
<name>A0A815GPY8_9BILA</name>
<comment type="caution">
    <text evidence="1">The sequence shown here is derived from an EMBL/GenBank/DDBJ whole genome shotgun (WGS) entry which is preliminary data.</text>
</comment>
<dbReference type="EMBL" id="CAJOBC010060017">
    <property type="protein sequence ID" value="CAF4206474.1"/>
    <property type="molecule type" value="Genomic_DNA"/>
</dbReference>
<dbReference type="AlphaFoldDB" id="A0A815GPY8"/>
<dbReference type="Proteomes" id="UP000663829">
    <property type="component" value="Unassembled WGS sequence"/>
</dbReference>